<dbReference type="AlphaFoldDB" id="A0A6A7YUJ1"/>
<evidence type="ECO:0000256" key="1">
    <source>
        <dbReference type="ARBA" id="ARBA00004196"/>
    </source>
</evidence>
<evidence type="ECO:0000313" key="6">
    <source>
        <dbReference type="EMBL" id="MQT27129.1"/>
    </source>
</evidence>
<evidence type="ECO:0000313" key="10">
    <source>
        <dbReference type="Proteomes" id="UP000437970"/>
    </source>
</evidence>
<dbReference type="RefSeq" id="WP_153377416.1">
    <property type="nucleotide sequence ID" value="NZ_JBITTT010000003.1"/>
</dbReference>
<comment type="caution">
    <text evidence="7">The sequence shown here is derived from an EMBL/GenBank/DDBJ whole genome shotgun (WGS) entry which is preliminary data.</text>
</comment>
<dbReference type="Proteomes" id="UP000713985">
    <property type="component" value="Unassembled WGS sequence"/>
</dbReference>
<reference evidence="10 11" key="1">
    <citation type="submission" date="2019-10" db="EMBL/GenBank/DDBJ databases">
        <title>Evaluation of single-gene subtyping targets for Pseudomonas.</title>
        <authorList>
            <person name="Reichler S.J."/>
            <person name="Orsi R.H."/>
            <person name="Wiedmann M."/>
            <person name="Martin N.H."/>
            <person name="Murphy S.I."/>
        </authorList>
    </citation>
    <scope>NUCLEOTIDE SEQUENCE</scope>
    <source>
        <strain evidence="6 12">FSL R10-0802</strain>
        <strain evidence="8 11">FSL R10-1594</strain>
        <strain evidence="9 10">FSL R10-1984</strain>
        <strain evidence="7">FSL R10-2339</strain>
    </source>
</reference>
<evidence type="ECO:0000259" key="5">
    <source>
        <dbReference type="Pfam" id="PF00497"/>
    </source>
</evidence>
<feature type="chain" id="PRO_5044629902" evidence="4">
    <location>
        <begin position="21"/>
        <end position="166"/>
    </location>
</feature>
<gene>
    <name evidence="8" type="ORF">GHN41_12575</name>
    <name evidence="7" type="ORF">GHN86_10305</name>
    <name evidence="6" type="ORF">GHN94_15005</name>
    <name evidence="9" type="ORF">GHO29_03020</name>
</gene>
<dbReference type="PROSITE" id="PS01039">
    <property type="entry name" value="SBP_BACTERIAL_3"/>
    <property type="match status" value="1"/>
</dbReference>
<dbReference type="EMBL" id="WIVT01000013">
    <property type="protein sequence ID" value="MQU17271.1"/>
    <property type="molecule type" value="Genomic_DNA"/>
</dbReference>
<evidence type="ECO:0000313" key="11">
    <source>
        <dbReference type="Proteomes" id="UP000443000"/>
    </source>
</evidence>
<dbReference type="Proteomes" id="UP000437970">
    <property type="component" value="Unassembled WGS sequence"/>
</dbReference>
<dbReference type="InterPro" id="IPR018313">
    <property type="entry name" value="SBP_3_CS"/>
</dbReference>
<dbReference type="Proteomes" id="UP000443000">
    <property type="component" value="Unassembled WGS sequence"/>
</dbReference>
<evidence type="ECO:0000313" key="12">
    <source>
        <dbReference type="Proteomes" id="UP000713985"/>
    </source>
</evidence>
<dbReference type="GO" id="GO:0030313">
    <property type="term" value="C:cell envelope"/>
    <property type="evidence" value="ECO:0007669"/>
    <property type="project" value="UniProtKB-SubCell"/>
</dbReference>
<dbReference type="EMBL" id="WIWC01000013">
    <property type="protein sequence ID" value="MQT80448.1"/>
    <property type="molecule type" value="Genomic_DNA"/>
</dbReference>
<evidence type="ECO:0000256" key="3">
    <source>
        <dbReference type="ARBA" id="ARBA00022729"/>
    </source>
</evidence>
<dbReference type="EMBL" id="WIVW01000002">
    <property type="protein sequence ID" value="MQU25444.1"/>
    <property type="molecule type" value="Genomic_DNA"/>
</dbReference>
<keyword evidence="3 4" id="KW-0732">Signal</keyword>
<dbReference type="InterPro" id="IPR001638">
    <property type="entry name" value="Solute-binding_3/MltF_N"/>
</dbReference>
<name>A0A6A7YUJ1_9PSED</name>
<evidence type="ECO:0000313" key="7">
    <source>
        <dbReference type="EMBL" id="MQT80448.1"/>
    </source>
</evidence>
<feature type="signal peptide" evidence="4">
    <location>
        <begin position="1"/>
        <end position="20"/>
    </location>
</feature>
<accession>A0A6A7YUJ1</accession>
<dbReference type="EMBL" id="WIWP01000026">
    <property type="protein sequence ID" value="MQT27129.1"/>
    <property type="molecule type" value="Genomic_DNA"/>
</dbReference>
<evidence type="ECO:0000313" key="8">
    <source>
        <dbReference type="EMBL" id="MQU17271.1"/>
    </source>
</evidence>
<organism evidence="7">
    <name type="scientific">Pseudomonas helleri</name>
    <dbReference type="NCBI Taxonomy" id="1608996"/>
    <lineage>
        <taxon>Bacteria</taxon>
        <taxon>Pseudomonadati</taxon>
        <taxon>Pseudomonadota</taxon>
        <taxon>Gammaproteobacteria</taxon>
        <taxon>Pseudomonadales</taxon>
        <taxon>Pseudomonadaceae</taxon>
        <taxon>Pseudomonas</taxon>
    </lineage>
</organism>
<protein>
    <submittedName>
        <fullName evidence="7">Transporter substrate-binding domain-containing protein</fullName>
    </submittedName>
</protein>
<dbReference type="SUPFAM" id="SSF53850">
    <property type="entry name" value="Periplasmic binding protein-like II"/>
    <property type="match status" value="2"/>
</dbReference>
<comment type="subcellular location">
    <subcellularLocation>
        <location evidence="1">Cell envelope</location>
    </subcellularLocation>
</comment>
<dbReference type="OrthoDB" id="368476at2"/>
<keyword evidence="12" id="KW-1185">Reference proteome</keyword>
<dbReference type="Pfam" id="PF00497">
    <property type="entry name" value="SBP_bac_3"/>
    <property type="match status" value="1"/>
</dbReference>
<sequence>MRFWPGLMLLLPLASPFAHAELIDEVNDRGELRIALSADLPPFSFKQDDRLTGFDVELGELLAKELEVKPSLLVTDHDDLLSGVESGKYDVAITPVVMPREVEDRFDFTEPYSDTASQPTVSLAIPLQKGNPAFQTSLNNALQRIKADGRLAALSQKWLEREALQP</sequence>
<dbReference type="Gene3D" id="3.40.190.10">
    <property type="entry name" value="Periplasmic binding protein-like II"/>
    <property type="match status" value="1"/>
</dbReference>
<evidence type="ECO:0000256" key="4">
    <source>
        <dbReference type="SAM" id="SignalP"/>
    </source>
</evidence>
<feature type="domain" description="Solute-binding protein family 3/N-terminal" evidence="5">
    <location>
        <begin position="32"/>
        <end position="160"/>
    </location>
</feature>
<evidence type="ECO:0000313" key="9">
    <source>
        <dbReference type="EMBL" id="MQU25444.1"/>
    </source>
</evidence>
<dbReference type="PANTHER" id="PTHR35936">
    <property type="entry name" value="MEMBRANE-BOUND LYTIC MUREIN TRANSGLYCOSYLASE F"/>
    <property type="match status" value="1"/>
</dbReference>
<dbReference type="PANTHER" id="PTHR35936:SF35">
    <property type="entry name" value="L-CYSTINE-BINDING PROTEIN TCYJ"/>
    <property type="match status" value="1"/>
</dbReference>
<evidence type="ECO:0000256" key="2">
    <source>
        <dbReference type="ARBA" id="ARBA00010333"/>
    </source>
</evidence>
<comment type="similarity">
    <text evidence="2">Belongs to the bacterial solute-binding protein 3 family.</text>
</comment>
<proteinExistence type="inferred from homology"/>